<gene>
    <name evidence="2" type="ORF">SAMN05444340_1192</name>
</gene>
<dbReference type="Proteomes" id="UP000199286">
    <property type="component" value="Unassembled WGS sequence"/>
</dbReference>
<protein>
    <recommendedName>
        <fullName evidence="4">LPP20 lipoprotein</fullName>
    </recommendedName>
</protein>
<evidence type="ECO:0000313" key="3">
    <source>
        <dbReference type="Proteomes" id="UP000199286"/>
    </source>
</evidence>
<feature type="chain" id="PRO_5011490549" description="LPP20 lipoprotein" evidence="1">
    <location>
        <begin position="19"/>
        <end position="199"/>
    </location>
</feature>
<sequence length="199" mass="21489">MFARLVTSLVLVAFAADAQPESERYEYTARYTDSGFAFDPENDAAVELDRTIGFNRKFLLPFAANDEATGEIERAIQEKVARSVGQTMQNQGNEAAERLVKSWIESGIEVEVRSSTGEIVTASFEDPGMIAGVSRAALRKIAQDAASELFSSAVESACGASIRPTEISPSFSVSFNLFAGAEFTIAAMFETDRVCADAE</sequence>
<proteinExistence type="predicted"/>
<dbReference type="RefSeq" id="WP_089885367.1">
    <property type="nucleotide sequence ID" value="NZ_FNPF01000019.1"/>
</dbReference>
<keyword evidence="1" id="KW-0732">Signal</keyword>
<organism evidence="2 3">
    <name type="scientific">Citreimonas salinaria</name>
    <dbReference type="NCBI Taxonomy" id="321339"/>
    <lineage>
        <taxon>Bacteria</taxon>
        <taxon>Pseudomonadati</taxon>
        <taxon>Pseudomonadota</taxon>
        <taxon>Alphaproteobacteria</taxon>
        <taxon>Rhodobacterales</taxon>
        <taxon>Roseobacteraceae</taxon>
        <taxon>Citreimonas</taxon>
    </lineage>
</organism>
<feature type="signal peptide" evidence="1">
    <location>
        <begin position="1"/>
        <end position="18"/>
    </location>
</feature>
<evidence type="ECO:0000313" key="2">
    <source>
        <dbReference type="EMBL" id="SDY80987.1"/>
    </source>
</evidence>
<reference evidence="2 3" key="1">
    <citation type="submission" date="2016-10" db="EMBL/GenBank/DDBJ databases">
        <authorList>
            <person name="de Groot N.N."/>
        </authorList>
    </citation>
    <scope>NUCLEOTIDE SEQUENCE [LARGE SCALE GENOMIC DNA]</scope>
    <source>
        <strain evidence="2 3">DSM 26880</strain>
    </source>
</reference>
<dbReference type="AlphaFoldDB" id="A0A1H3MW89"/>
<name>A0A1H3MW89_9RHOB</name>
<keyword evidence="3" id="KW-1185">Reference proteome</keyword>
<evidence type="ECO:0008006" key="4">
    <source>
        <dbReference type="Google" id="ProtNLM"/>
    </source>
</evidence>
<accession>A0A1H3MW89</accession>
<dbReference type="EMBL" id="FNPF01000019">
    <property type="protein sequence ID" value="SDY80987.1"/>
    <property type="molecule type" value="Genomic_DNA"/>
</dbReference>
<evidence type="ECO:0000256" key="1">
    <source>
        <dbReference type="SAM" id="SignalP"/>
    </source>
</evidence>